<dbReference type="SUPFAM" id="SSF46785">
    <property type="entry name" value="Winged helix' DNA-binding domain"/>
    <property type="match status" value="1"/>
</dbReference>
<dbReference type="Proteomes" id="UP000612456">
    <property type="component" value="Unassembled WGS sequence"/>
</dbReference>
<feature type="domain" description="HTH hxlR-type" evidence="4">
    <location>
        <begin position="8"/>
        <end position="107"/>
    </location>
</feature>
<evidence type="ECO:0000259" key="4">
    <source>
        <dbReference type="PROSITE" id="PS51118"/>
    </source>
</evidence>
<keyword evidence="1" id="KW-0805">Transcription regulation</keyword>
<proteinExistence type="predicted"/>
<evidence type="ECO:0000313" key="6">
    <source>
        <dbReference type="Proteomes" id="UP000612456"/>
    </source>
</evidence>
<keyword evidence="2" id="KW-0238">DNA-binding</keyword>
<reference evidence="5" key="1">
    <citation type="journal article" date="2014" name="Int. J. Syst. Evol. Microbiol.">
        <title>Complete genome sequence of Corynebacterium casei LMG S-19264T (=DSM 44701T), isolated from a smear-ripened cheese.</title>
        <authorList>
            <consortium name="US DOE Joint Genome Institute (JGI-PGF)"/>
            <person name="Walter F."/>
            <person name="Albersmeier A."/>
            <person name="Kalinowski J."/>
            <person name="Ruckert C."/>
        </authorList>
    </citation>
    <scope>NUCLEOTIDE SEQUENCE</scope>
    <source>
        <strain evidence="5">CGMCC 1.15178</strain>
    </source>
</reference>
<dbReference type="RefSeq" id="WP_188992283.1">
    <property type="nucleotide sequence ID" value="NZ_BMHP01000002.1"/>
</dbReference>
<comment type="caution">
    <text evidence="5">The sequence shown here is derived from an EMBL/GenBank/DDBJ whole genome shotgun (WGS) entry which is preliminary data.</text>
</comment>
<sequence>MKTTQKDCKVIDTLNTLAGKWKLVILLHLEMNGTLRFSELKAKIPDISHKMLTSQLRELEKEHLIQRVIYPQIPPKVEYSISEHGKTLQPIFDLMHQWGEAHLAYMDGEAQKLG</sequence>
<dbReference type="Gene3D" id="1.10.10.10">
    <property type="entry name" value="Winged helix-like DNA-binding domain superfamily/Winged helix DNA-binding domain"/>
    <property type="match status" value="1"/>
</dbReference>
<dbReference type="PANTHER" id="PTHR33204">
    <property type="entry name" value="TRANSCRIPTIONAL REGULATOR, MARR FAMILY"/>
    <property type="match status" value="1"/>
</dbReference>
<keyword evidence="3" id="KW-0804">Transcription</keyword>
<evidence type="ECO:0000256" key="3">
    <source>
        <dbReference type="ARBA" id="ARBA00023163"/>
    </source>
</evidence>
<dbReference type="InterPro" id="IPR036390">
    <property type="entry name" value="WH_DNA-bd_sf"/>
</dbReference>
<dbReference type="Pfam" id="PF01638">
    <property type="entry name" value="HxlR"/>
    <property type="match status" value="1"/>
</dbReference>
<dbReference type="PANTHER" id="PTHR33204:SF38">
    <property type="entry name" value="HTH-TYPE TRANSCRIPTIONAL ACTIVATOR HXLR"/>
    <property type="match status" value="1"/>
</dbReference>
<dbReference type="AlphaFoldDB" id="A0A917DSK0"/>
<gene>
    <name evidence="5" type="ORF">GCM10010911_24840</name>
</gene>
<dbReference type="GO" id="GO:0003677">
    <property type="term" value="F:DNA binding"/>
    <property type="evidence" value="ECO:0007669"/>
    <property type="project" value="UniProtKB-KW"/>
</dbReference>
<organism evidence="5 6">
    <name type="scientific">Paenibacillus nasutitermitis</name>
    <dbReference type="NCBI Taxonomy" id="1652958"/>
    <lineage>
        <taxon>Bacteria</taxon>
        <taxon>Bacillati</taxon>
        <taxon>Bacillota</taxon>
        <taxon>Bacilli</taxon>
        <taxon>Bacillales</taxon>
        <taxon>Paenibacillaceae</taxon>
        <taxon>Paenibacillus</taxon>
    </lineage>
</organism>
<reference evidence="5" key="2">
    <citation type="submission" date="2020-09" db="EMBL/GenBank/DDBJ databases">
        <authorList>
            <person name="Sun Q."/>
            <person name="Zhou Y."/>
        </authorList>
    </citation>
    <scope>NUCLEOTIDE SEQUENCE</scope>
    <source>
        <strain evidence="5">CGMCC 1.15178</strain>
    </source>
</reference>
<keyword evidence="6" id="KW-1185">Reference proteome</keyword>
<evidence type="ECO:0000313" key="5">
    <source>
        <dbReference type="EMBL" id="GGD66125.1"/>
    </source>
</evidence>
<dbReference type="EMBL" id="BMHP01000002">
    <property type="protein sequence ID" value="GGD66125.1"/>
    <property type="molecule type" value="Genomic_DNA"/>
</dbReference>
<accession>A0A917DSK0</accession>
<dbReference type="InterPro" id="IPR036388">
    <property type="entry name" value="WH-like_DNA-bd_sf"/>
</dbReference>
<evidence type="ECO:0000256" key="1">
    <source>
        <dbReference type="ARBA" id="ARBA00023015"/>
    </source>
</evidence>
<name>A0A917DSK0_9BACL</name>
<dbReference type="PROSITE" id="PS51118">
    <property type="entry name" value="HTH_HXLR"/>
    <property type="match status" value="1"/>
</dbReference>
<dbReference type="InterPro" id="IPR002577">
    <property type="entry name" value="HTH_HxlR"/>
</dbReference>
<evidence type="ECO:0000256" key="2">
    <source>
        <dbReference type="ARBA" id="ARBA00023125"/>
    </source>
</evidence>
<protein>
    <submittedName>
        <fullName evidence="5">Transcriptional regulator</fullName>
    </submittedName>
</protein>